<dbReference type="Proteomes" id="UP000266489">
    <property type="component" value="Unassembled WGS sequence"/>
</dbReference>
<dbReference type="InterPro" id="IPR025209">
    <property type="entry name" value="DUF4209"/>
</dbReference>
<dbReference type="Pfam" id="PF24098">
    <property type="entry name" value="DUF7380"/>
    <property type="match status" value="1"/>
</dbReference>
<sequence>MERYPKDLSVGIDDFRDSDWKSAVTSSEGKGYTGIWESLSTAARSAVNGGRTSEGKVLWLLADACSMILNPGSPNEPFKPFIVMKGNHTAIPEDFEKSDIDFFSLIVEEVDDAWLQARLADLVWLLKKTPRSPEHALMAIDAYRRIPLDVETWGRGGDECWERTISLTQMLGAGAGERIKEIETAIVTAFEVAKSEDGFLSLWLADLLAANRLAHEEAAGIAKKLESLARYSDEQGDLHSAREFSAAAAKWFRQTGDVAKTTEMTAFVAEEWVKEAVARASSDQPSHMVAASFYEKAIQTYRSIPRRERSTYRVDERMAELQKNLNEAGERSLDEVKAFSSDPIDITQSVEIARNAVRGKSATDALAAFVTVYPGARVAQIRESSEKMLREHALEALIPATYISKDGRVIGRRPGMEQSNPDSENNKAALWAEMVEYYAMEIGLAVPSYIWPALRVMVLEHRLREGDFVAVAAHSPIVPIGCERLFGKALFAGYEKDFVTALHLLVPQIEHMVRYHLRAAGVKTTTLSDDGIETENGLGTLVSFPETTQIFGEDVSFELKALFCDPCGPNLRNELAHGLLDDEACQSAYAVYAWWFGLRIVLGAFWNAKRKTDMGTDANGKT</sequence>
<evidence type="ECO:0000259" key="1">
    <source>
        <dbReference type="Pfam" id="PF13910"/>
    </source>
</evidence>
<feature type="domain" description="DUF4209" evidence="1">
    <location>
        <begin position="509"/>
        <end position="596"/>
    </location>
</feature>
<protein>
    <submittedName>
        <fullName evidence="4">DUF4209 domain-containing protein</fullName>
    </submittedName>
</protein>
<gene>
    <name evidence="3" type="ORF">SMC5_09175</name>
    <name evidence="4" type="ORF">SMC6_01765</name>
</gene>
<dbReference type="EMBL" id="QXIT01000033">
    <property type="protein sequence ID" value="RIE10120.1"/>
    <property type="molecule type" value="Genomic_DNA"/>
</dbReference>
<reference evidence="5 6" key="1">
    <citation type="submission" date="2018-09" db="EMBL/GenBank/DDBJ databases">
        <title>Discovery and Ecogenomic Context for Candidatus Cryosericales, a Global Caldiserica Order Active in Thawing Permafrost.</title>
        <authorList>
            <person name="Martinez M.A."/>
            <person name="Woodcroft B.J."/>
            <person name="Ignacio Espinoza J.C."/>
            <person name="Zayed A."/>
            <person name="Singleton C.M."/>
            <person name="Boyd J."/>
            <person name="Li Y.-F."/>
            <person name="Purvine S."/>
            <person name="Maughan H."/>
            <person name="Hodgkins S.B."/>
            <person name="Anderson D."/>
            <person name="Sederholm M."/>
            <person name="Temperton B."/>
            <person name="Saleska S.R."/>
            <person name="Tyson G.W."/>
            <person name="Rich V.I."/>
        </authorList>
    </citation>
    <scope>NUCLEOTIDE SEQUENCE [LARGE SCALE GENOMIC DNA]</scope>
    <source>
        <strain evidence="3 6">SMC5</strain>
        <strain evidence="4 5">SMC6</strain>
    </source>
</reference>
<keyword evidence="5" id="KW-1185">Reference proteome</keyword>
<name>A0A398D6H3_9BACT</name>
<organism evidence="4 5">
    <name type="scientific">Candidatus Cryosericum odellii</name>
    <dbReference type="NCBI Taxonomy" id="2290917"/>
    <lineage>
        <taxon>Bacteria</taxon>
        <taxon>Pseudomonadati</taxon>
        <taxon>Caldisericota/Cryosericota group</taxon>
        <taxon>Candidatus Cryosericota</taxon>
        <taxon>Candidatus Cryosericia</taxon>
        <taxon>Candidatus Cryosericales</taxon>
        <taxon>Candidatus Cryosericaceae</taxon>
        <taxon>Candidatus Cryosericum</taxon>
    </lineage>
</organism>
<dbReference type="OrthoDB" id="5519791at2"/>
<dbReference type="EMBL" id="QXIU01000224">
    <property type="protein sequence ID" value="RIE07644.1"/>
    <property type="molecule type" value="Genomic_DNA"/>
</dbReference>
<dbReference type="Pfam" id="PF13910">
    <property type="entry name" value="DUF4209"/>
    <property type="match status" value="1"/>
</dbReference>
<evidence type="ECO:0000313" key="4">
    <source>
        <dbReference type="EMBL" id="RIE10120.1"/>
    </source>
</evidence>
<evidence type="ECO:0000313" key="6">
    <source>
        <dbReference type="Proteomes" id="UP000266489"/>
    </source>
</evidence>
<accession>A0A398D6H3</accession>
<evidence type="ECO:0000313" key="5">
    <source>
        <dbReference type="Proteomes" id="UP000266260"/>
    </source>
</evidence>
<comment type="caution">
    <text evidence="4">The sequence shown here is derived from an EMBL/GenBank/DDBJ whole genome shotgun (WGS) entry which is preliminary data.</text>
</comment>
<feature type="domain" description="DUF7380" evidence="2">
    <location>
        <begin position="8"/>
        <end position="177"/>
    </location>
</feature>
<evidence type="ECO:0000313" key="3">
    <source>
        <dbReference type="EMBL" id="RIE07644.1"/>
    </source>
</evidence>
<proteinExistence type="predicted"/>
<accession>A0A398D949</accession>
<dbReference type="AlphaFoldDB" id="A0A398D6H3"/>
<evidence type="ECO:0000259" key="2">
    <source>
        <dbReference type="Pfam" id="PF24098"/>
    </source>
</evidence>
<dbReference type="InterPro" id="IPR055804">
    <property type="entry name" value="DUF7380"/>
</dbReference>
<dbReference type="Proteomes" id="UP000266260">
    <property type="component" value="Unassembled WGS sequence"/>
</dbReference>